<dbReference type="Gene3D" id="1.10.238.10">
    <property type="entry name" value="EF-hand"/>
    <property type="match status" value="1"/>
</dbReference>
<dbReference type="PANTHER" id="PTHR12281">
    <property type="entry name" value="RP42 RELATED"/>
    <property type="match status" value="1"/>
</dbReference>
<dbReference type="InterPro" id="IPR014764">
    <property type="entry name" value="DCN-prot"/>
</dbReference>
<keyword evidence="4" id="KW-1185">Reference proteome</keyword>
<comment type="function">
    <text evidence="1">Neddylation of cullins play an essential role in the regulation of SCF-type complexes activity.</text>
</comment>
<dbReference type="EMBL" id="MKKU01000037">
    <property type="protein sequence ID" value="RNF26563.1"/>
    <property type="molecule type" value="Genomic_DNA"/>
</dbReference>
<organism evidence="3 4">
    <name type="scientific">Trypanosoma conorhini</name>
    <dbReference type="NCBI Taxonomy" id="83891"/>
    <lineage>
        <taxon>Eukaryota</taxon>
        <taxon>Discoba</taxon>
        <taxon>Euglenozoa</taxon>
        <taxon>Kinetoplastea</taxon>
        <taxon>Metakinetoplastina</taxon>
        <taxon>Trypanosomatida</taxon>
        <taxon>Trypanosomatidae</taxon>
        <taxon>Trypanosoma</taxon>
    </lineage>
</organism>
<evidence type="ECO:0000313" key="3">
    <source>
        <dbReference type="EMBL" id="RNF26563.1"/>
    </source>
</evidence>
<dbReference type="GeneID" id="40314777"/>
<evidence type="ECO:0000256" key="1">
    <source>
        <dbReference type="RuleBase" id="RU410713"/>
    </source>
</evidence>
<gene>
    <name evidence="3" type="ORF">Tco025E_01166</name>
</gene>
<dbReference type="RefSeq" id="XP_029231769.1">
    <property type="nucleotide sequence ID" value="XM_029368104.1"/>
</dbReference>
<dbReference type="PROSITE" id="PS51229">
    <property type="entry name" value="DCUN1"/>
    <property type="match status" value="1"/>
</dbReference>
<dbReference type="AlphaFoldDB" id="A0A3R7N771"/>
<sequence length="257" mass="28931">MPPRAQRGLSASQGISLNRVQSASGVARSATNTTAPKVPTVVAAAAAAKQPPRASVVSKSLTVTGNARSDMEALFERFLSRDRVDGVDAFGMNGIYRLCGELEIEPDSFEMYALIWKMGVTRGGCIPRADWLKTMYTYKIDQPQDLKKILVEWVKEARGDAFKEFYNALYDYIRGEEARLMPCGTAVKAWGVLFQRAPRIEQWINWCSTVYKRDVSRDLWREIEAFLSTVPNNEAYSAEDKWPYVIGDYVEWCKASS</sequence>
<dbReference type="GO" id="GO:0045116">
    <property type="term" value="P:protein neddylation"/>
    <property type="evidence" value="ECO:0007669"/>
    <property type="project" value="TreeGrafter"/>
</dbReference>
<dbReference type="InterPro" id="IPR005176">
    <property type="entry name" value="PONY_dom"/>
</dbReference>
<dbReference type="GO" id="GO:0000151">
    <property type="term" value="C:ubiquitin ligase complex"/>
    <property type="evidence" value="ECO:0007669"/>
    <property type="project" value="TreeGrafter"/>
</dbReference>
<comment type="caution">
    <text evidence="3">The sequence shown here is derived from an EMBL/GenBank/DDBJ whole genome shotgun (WGS) entry which is preliminary data.</text>
</comment>
<name>A0A3R7N771_9TRYP</name>
<dbReference type="PANTHER" id="PTHR12281:SF34">
    <property type="entry name" value="DEFECTIVE IN CULLIN NEDDYLATION PROTEIN"/>
    <property type="match status" value="1"/>
</dbReference>
<protein>
    <recommendedName>
        <fullName evidence="1">Defective in cullin neddylation protein</fullName>
    </recommendedName>
</protein>
<dbReference type="Proteomes" id="UP000284403">
    <property type="component" value="Unassembled WGS sequence"/>
</dbReference>
<dbReference type="GO" id="GO:0097602">
    <property type="term" value="F:cullin family protein binding"/>
    <property type="evidence" value="ECO:0007669"/>
    <property type="project" value="TreeGrafter"/>
</dbReference>
<reference evidence="3 4" key="1">
    <citation type="journal article" date="2018" name="BMC Genomics">
        <title>Genomic comparison of Trypanosoma conorhini and Trypanosoma rangeli to Trypanosoma cruzi strains of high and low virulence.</title>
        <authorList>
            <person name="Bradwell K.R."/>
            <person name="Koparde V.N."/>
            <person name="Matveyev A.V."/>
            <person name="Serrano M.G."/>
            <person name="Alves J.M."/>
            <person name="Parikh H."/>
            <person name="Huang B."/>
            <person name="Lee V."/>
            <person name="Espinosa-Alvarez O."/>
            <person name="Ortiz P.A."/>
            <person name="Costa-Martins A.G."/>
            <person name="Teixeira M.M."/>
            <person name="Buck G.A."/>
        </authorList>
    </citation>
    <scope>NUCLEOTIDE SEQUENCE [LARGE SCALE GENOMIC DNA]</scope>
    <source>
        <strain evidence="3 4">025E</strain>
    </source>
</reference>
<accession>A0A3R7N771</accession>
<dbReference type="GO" id="GO:0032182">
    <property type="term" value="F:ubiquitin-like protein binding"/>
    <property type="evidence" value="ECO:0007669"/>
    <property type="project" value="TreeGrafter"/>
</dbReference>
<proteinExistence type="predicted"/>
<dbReference type="Pfam" id="PF03556">
    <property type="entry name" value="Cullin_binding"/>
    <property type="match status" value="1"/>
</dbReference>
<evidence type="ECO:0000313" key="4">
    <source>
        <dbReference type="Proteomes" id="UP000284403"/>
    </source>
</evidence>
<dbReference type="OrthoDB" id="286637at2759"/>
<evidence type="ECO:0000259" key="2">
    <source>
        <dbReference type="PROSITE" id="PS51229"/>
    </source>
</evidence>
<dbReference type="InterPro" id="IPR042460">
    <property type="entry name" value="DCN1-like_PONY"/>
</dbReference>
<feature type="domain" description="DCUN1" evidence="2">
    <location>
        <begin position="66"/>
        <end position="254"/>
    </location>
</feature>
<dbReference type="GO" id="GO:0031624">
    <property type="term" value="F:ubiquitin conjugating enzyme binding"/>
    <property type="evidence" value="ECO:0007669"/>
    <property type="project" value="TreeGrafter"/>
</dbReference>
<dbReference type="Gene3D" id="1.10.238.200">
    <property type="entry name" value="Cullin, PONY binding domain"/>
    <property type="match status" value="1"/>
</dbReference>